<dbReference type="Proteomes" id="UP001054945">
    <property type="component" value="Unassembled WGS sequence"/>
</dbReference>
<keyword evidence="2" id="KW-1185">Reference proteome</keyword>
<evidence type="ECO:0000313" key="1">
    <source>
        <dbReference type="EMBL" id="GIY15379.1"/>
    </source>
</evidence>
<dbReference type="AlphaFoldDB" id="A0AAV4R1E1"/>
<reference evidence="1 2" key="1">
    <citation type="submission" date="2021-06" db="EMBL/GenBank/DDBJ databases">
        <title>Caerostris extrusa draft genome.</title>
        <authorList>
            <person name="Kono N."/>
            <person name="Arakawa K."/>
        </authorList>
    </citation>
    <scope>NUCLEOTIDE SEQUENCE [LARGE SCALE GENOMIC DNA]</scope>
</reference>
<protein>
    <submittedName>
        <fullName evidence="1">Uncharacterized protein</fullName>
    </submittedName>
</protein>
<sequence length="104" mass="12139">MQHRQNPQVVLEICLNGTDFKVLYISPQPRFLNLLELISSLNLSKEVKREKKEDFLQSGMNVKLKKKKKVKKMEKKSFSSCRRCGEMSFCTVKLQKSEFGIVLK</sequence>
<organism evidence="1 2">
    <name type="scientific">Caerostris extrusa</name>
    <name type="common">Bark spider</name>
    <name type="synonym">Caerostris bankana</name>
    <dbReference type="NCBI Taxonomy" id="172846"/>
    <lineage>
        <taxon>Eukaryota</taxon>
        <taxon>Metazoa</taxon>
        <taxon>Ecdysozoa</taxon>
        <taxon>Arthropoda</taxon>
        <taxon>Chelicerata</taxon>
        <taxon>Arachnida</taxon>
        <taxon>Araneae</taxon>
        <taxon>Araneomorphae</taxon>
        <taxon>Entelegynae</taxon>
        <taxon>Araneoidea</taxon>
        <taxon>Araneidae</taxon>
        <taxon>Caerostris</taxon>
    </lineage>
</organism>
<accession>A0AAV4R1E1</accession>
<gene>
    <name evidence="1" type="ORF">CEXT_105581</name>
</gene>
<comment type="caution">
    <text evidence="1">The sequence shown here is derived from an EMBL/GenBank/DDBJ whole genome shotgun (WGS) entry which is preliminary data.</text>
</comment>
<evidence type="ECO:0000313" key="2">
    <source>
        <dbReference type="Proteomes" id="UP001054945"/>
    </source>
</evidence>
<proteinExistence type="predicted"/>
<dbReference type="EMBL" id="BPLR01007229">
    <property type="protein sequence ID" value="GIY15379.1"/>
    <property type="molecule type" value="Genomic_DNA"/>
</dbReference>
<name>A0AAV4R1E1_CAEEX</name>